<dbReference type="EMBL" id="PDOE01000012">
    <property type="protein sequence ID" value="RKL65706.1"/>
    <property type="molecule type" value="Genomic_DNA"/>
</dbReference>
<dbReference type="OrthoDB" id="9806130at2"/>
<dbReference type="RefSeq" id="WP_110937753.1">
    <property type="nucleotide sequence ID" value="NZ_KZ614147.1"/>
</dbReference>
<dbReference type="SUPFAM" id="SSF52402">
    <property type="entry name" value="Adenine nucleotide alpha hydrolases-like"/>
    <property type="match status" value="1"/>
</dbReference>
<evidence type="ECO:0008006" key="3">
    <source>
        <dbReference type="Google" id="ProtNLM"/>
    </source>
</evidence>
<reference evidence="1 2" key="1">
    <citation type="submission" date="2017-10" db="EMBL/GenBank/DDBJ databases">
        <title>Bacillus sp. nov., a halophilic bacterium isolated from a Keqin Lake.</title>
        <authorList>
            <person name="Wang H."/>
        </authorList>
    </citation>
    <scope>NUCLEOTIDE SEQUENCE [LARGE SCALE GENOMIC DNA]</scope>
    <source>
        <strain evidence="1 2">KCTC 13187</strain>
    </source>
</reference>
<dbReference type="Gene3D" id="3.40.50.620">
    <property type="entry name" value="HUPs"/>
    <property type="match status" value="1"/>
</dbReference>
<evidence type="ECO:0000313" key="1">
    <source>
        <dbReference type="EMBL" id="RKL65706.1"/>
    </source>
</evidence>
<evidence type="ECO:0000313" key="2">
    <source>
        <dbReference type="Proteomes" id="UP000281498"/>
    </source>
</evidence>
<dbReference type="Proteomes" id="UP000281498">
    <property type="component" value="Unassembled WGS sequence"/>
</dbReference>
<protein>
    <recommendedName>
        <fullName evidence="3">Histidine kinase</fullName>
    </recommendedName>
</protein>
<dbReference type="AlphaFoldDB" id="A0A3A9KLL2"/>
<accession>A0A3A9KLL2</accession>
<comment type="caution">
    <text evidence="1">The sequence shown here is derived from an EMBL/GenBank/DDBJ whole genome shotgun (WGS) entry which is preliminary data.</text>
</comment>
<gene>
    <name evidence="1" type="ORF">CR203_18790</name>
</gene>
<keyword evidence="2" id="KW-1185">Reference proteome</keyword>
<dbReference type="InterPro" id="IPR014729">
    <property type="entry name" value="Rossmann-like_a/b/a_fold"/>
</dbReference>
<organism evidence="1 2">
    <name type="scientific">Salipaludibacillus neizhouensis</name>
    <dbReference type="NCBI Taxonomy" id="885475"/>
    <lineage>
        <taxon>Bacteria</taxon>
        <taxon>Bacillati</taxon>
        <taxon>Bacillota</taxon>
        <taxon>Bacilli</taxon>
        <taxon>Bacillales</taxon>
        <taxon>Bacillaceae</taxon>
    </lineage>
</organism>
<proteinExistence type="predicted"/>
<name>A0A3A9KLL2_9BACI</name>
<sequence>MMNKDVLVCLRYYKNAENLIKKGTLLAKAYGGTCYLLTFYDETDNQRTFERTSQEEIIKDWERTCGVKRIEEPLKGRKLSTIISLIAEEYQCNHVMIRQPIQSKWDMFIHGSVVNELLEKLTNVDVTIIEVNRKNMVEESEYQSGIHAFLSQNEEGYYLTYQNSSESVMEGIFFPNQKTDFETGIFKSIDKDNIHLINICEGKVDDVQSNAIKKIVK</sequence>